<dbReference type="GO" id="GO:0006817">
    <property type="term" value="P:phosphate ion transport"/>
    <property type="evidence" value="ECO:0007669"/>
    <property type="project" value="UniProtKB-KW"/>
</dbReference>
<dbReference type="SUPFAM" id="SSF52788">
    <property type="entry name" value="Phosphotyrosine protein phosphatases I"/>
    <property type="match status" value="1"/>
</dbReference>
<dbReference type="InterPro" id="IPR038078">
    <property type="entry name" value="PhoU-like_sf"/>
</dbReference>
<comment type="subunit">
    <text evidence="3">Homodimer.</text>
</comment>
<evidence type="ECO:0000256" key="4">
    <source>
        <dbReference type="ARBA" id="ARBA00022448"/>
    </source>
</evidence>
<feature type="domain" description="Phosphotyrosine protein phosphatase I" evidence="7">
    <location>
        <begin position="225"/>
        <end position="359"/>
    </location>
</feature>
<evidence type="ECO:0000313" key="9">
    <source>
        <dbReference type="Proteomes" id="UP000179243"/>
    </source>
</evidence>
<reference evidence="8 9" key="1">
    <citation type="journal article" date="2016" name="Nat. Commun.">
        <title>Thousands of microbial genomes shed light on interconnected biogeochemical processes in an aquifer system.</title>
        <authorList>
            <person name="Anantharaman K."/>
            <person name="Brown C.T."/>
            <person name="Hug L.A."/>
            <person name="Sharon I."/>
            <person name="Castelle C.J."/>
            <person name="Probst A.J."/>
            <person name="Thomas B.C."/>
            <person name="Singh A."/>
            <person name="Wilkins M.J."/>
            <person name="Karaoz U."/>
            <person name="Brodie E.L."/>
            <person name="Williams K.H."/>
            <person name="Hubbard S.S."/>
            <person name="Banfield J.F."/>
        </authorList>
    </citation>
    <scope>NUCLEOTIDE SEQUENCE [LARGE SCALE GENOMIC DNA]</scope>
</reference>
<comment type="caution">
    <text evidence="8">The sequence shown here is derived from an EMBL/GenBank/DDBJ whole genome shotgun (WGS) entry which is preliminary data.</text>
</comment>
<dbReference type="InterPro" id="IPR036196">
    <property type="entry name" value="Ptyr_pPase_sf"/>
</dbReference>
<dbReference type="Gene3D" id="3.40.50.2300">
    <property type="match status" value="1"/>
</dbReference>
<organism evidence="8 9">
    <name type="scientific">Candidatus Raymondbacteria bacterium RIFOXYD12_FULL_49_13</name>
    <dbReference type="NCBI Taxonomy" id="1817890"/>
    <lineage>
        <taxon>Bacteria</taxon>
        <taxon>Raymondiibacteriota</taxon>
    </lineage>
</organism>
<evidence type="ECO:0000256" key="6">
    <source>
        <dbReference type="ARBA" id="ARBA00022592"/>
    </source>
</evidence>
<gene>
    <name evidence="8" type="ORF">A2519_06270</name>
</gene>
<dbReference type="GO" id="GO:0005737">
    <property type="term" value="C:cytoplasm"/>
    <property type="evidence" value="ECO:0007669"/>
    <property type="project" value="UniProtKB-SubCell"/>
</dbReference>
<name>A0A1F7F8E6_UNCRA</name>
<evidence type="ECO:0000256" key="1">
    <source>
        <dbReference type="ARBA" id="ARBA00004496"/>
    </source>
</evidence>
<dbReference type="PANTHER" id="PTHR42930:SF3">
    <property type="entry name" value="PHOSPHATE-SPECIFIC TRANSPORT SYSTEM ACCESSORY PROTEIN PHOU"/>
    <property type="match status" value="1"/>
</dbReference>
<dbReference type="Pfam" id="PF01451">
    <property type="entry name" value="LMWPc"/>
    <property type="match status" value="1"/>
</dbReference>
<evidence type="ECO:0000313" key="8">
    <source>
        <dbReference type="EMBL" id="OGK02929.1"/>
    </source>
</evidence>
<accession>A0A1F7F8E6</accession>
<comment type="similarity">
    <text evidence="2">Belongs to the PhoU family.</text>
</comment>
<comment type="subcellular location">
    <subcellularLocation>
        <location evidence="1">Cytoplasm</location>
    </subcellularLocation>
</comment>
<dbReference type="InterPro" id="IPR026022">
    <property type="entry name" value="PhoU_dom"/>
</dbReference>
<keyword evidence="5" id="KW-0963">Cytoplasm</keyword>
<dbReference type="Gene3D" id="1.20.58.220">
    <property type="entry name" value="Phosphate transport system protein phou homolog 2, domain 2"/>
    <property type="match status" value="1"/>
</dbReference>
<protein>
    <submittedName>
        <fullName evidence="8">Phosphate transport system regulatory protein PhoU</fullName>
    </submittedName>
</protein>
<evidence type="ECO:0000256" key="2">
    <source>
        <dbReference type="ARBA" id="ARBA00008107"/>
    </source>
</evidence>
<dbReference type="AlphaFoldDB" id="A0A1F7F8E6"/>
<dbReference type="EMBL" id="MFYX01000100">
    <property type="protein sequence ID" value="OGK02929.1"/>
    <property type="molecule type" value="Genomic_DNA"/>
</dbReference>
<evidence type="ECO:0000256" key="3">
    <source>
        <dbReference type="ARBA" id="ARBA00011738"/>
    </source>
</evidence>
<keyword evidence="4" id="KW-0813">Transport</keyword>
<evidence type="ECO:0000256" key="5">
    <source>
        <dbReference type="ARBA" id="ARBA00022490"/>
    </source>
</evidence>
<sequence length="373" mass="42533">MQTHYEESMRREIDRIRDQVGSMAALAESALNDCVKAFVENDHELAYAVILRDLYVDEKEKEIDRLCLEFLVRQQPVAQSLRFAYSTIKINLEIERIGDYAESIARYVIRLKEKTASGVEEAIVELANLSIAMFHDSIEAFLNPDPERAWSAIEIEDKVDALRTRINRELARLLQSNNLPYDIFDPLAVITRRLERVSDQARNICMEALYMCTGQYAKHPGTGAFRILFIDNHNSCRGPMAEAIAIGLNQPRFIFSSAGAQSRPMLQATIEFMNTKGFDLSRTIPRSIQQIPHIEHYQVVVALSEGARKIFPQCPRKTVFLEWLVSDPSETEGTPETVQAAYEETFMFIQNHIKALVQALIGSEIKTETRKES</sequence>
<dbReference type="Proteomes" id="UP000179243">
    <property type="component" value="Unassembled WGS sequence"/>
</dbReference>
<dbReference type="SMART" id="SM00226">
    <property type="entry name" value="LMWPc"/>
    <property type="match status" value="1"/>
</dbReference>
<dbReference type="FunFam" id="1.20.58.220:FF:000004">
    <property type="entry name" value="Phosphate-specific transport system accessory protein PhoU"/>
    <property type="match status" value="1"/>
</dbReference>
<dbReference type="GO" id="GO:0045936">
    <property type="term" value="P:negative regulation of phosphate metabolic process"/>
    <property type="evidence" value="ECO:0007669"/>
    <property type="project" value="InterPro"/>
</dbReference>
<dbReference type="PANTHER" id="PTHR42930">
    <property type="entry name" value="PHOSPHATE-SPECIFIC TRANSPORT SYSTEM ACCESSORY PROTEIN PHOU"/>
    <property type="match status" value="1"/>
</dbReference>
<evidence type="ECO:0000259" key="7">
    <source>
        <dbReference type="SMART" id="SM00226"/>
    </source>
</evidence>
<dbReference type="NCBIfam" id="TIGR02135">
    <property type="entry name" value="phoU_full"/>
    <property type="match status" value="1"/>
</dbReference>
<dbReference type="GO" id="GO:0030643">
    <property type="term" value="P:intracellular phosphate ion homeostasis"/>
    <property type="evidence" value="ECO:0007669"/>
    <property type="project" value="InterPro"/>
</dbReference>
<proteinExistence type="inferred from homology"/>
<dbReference type="SUPFAM" id="SSF109755">
    <property type="entry name" value="PhoU-like"/>
    <property type="match status" value="1"/>
</dbReference>
<dbReference type="InterPro" id="IPR028366">
    <property type="entry name" value="PhoU"/>
</dbReference>
<dbReference type="InterPro" id="IPR023485">
    <property type="entry name" value="Ptyr_pPase"/>
</dbReference>
<keyword evidence="6" id="KW-0592">Phosphate transport</keyword>
<dbReference type="Pfam" id="PF01895">
    <property type="entry name" value="PhoU"/>
    <property type="match status" value="2"/>
</dbReference>